<organism evidence="1 2">
    <name type="scientific">Pseudomonas fluvialis</name>
    <dbReference type="NCBI Taxonomy" id="1793966"/>
    <lineage>
        <taxon>Bacteria</taxon>
        <taxon>Pseudomonadati</taxon>
        <taxon>Pseudomonadota</taxon>
        <taxon>Gammaproteobacteria</taxon>
        <taxon>Pseudomonadales</taxon>
        <taxon>Pseudomonadaceae</taxon>
        <taxon>Pseudomonas</taxon>
    </lineage>
</organism>
<proteinExistence type="predicted"/>
<evidence type="ECO:0000313" key="1">
    <source>
        <dbReference type="EMBL" id="GGH91761.1"/>
    </source>
</evidence>
<evidence type="ECO:0000313" key="2">
    <source>
        <dbReference type="Proteomes" id="UP000655550"/>
    </source>
</evidence>
<dbReference type="Proteomes" id="UP000655550">
    <property type="component" value="Unassembled WGS sequence"/>
</dbReference>
<dbReference type="EMBL" id="BMDE01000003">
    <property type="protein sequence ID" value="GGH91761.1"/>
    <property type="molecule type" value="Genomic_DNA"/>
</dbReference>
<gene>
    <name evidence="1" type="ORF">GCM10007363_12430</name>
</gene>
<keyword evidence="2" id="KW-1185">Reference proteome</keyword>
<accession>A0ABQ2AIT7</accession>
<comment type="caution">
    <text evidence="1">The sequence shown here is derived from an EMBL/GenBank/DDBJ whole genome shotgun (WGS) entry which is preliminary data.</text>
</comment>
<protein>
    <submittedName>
        <fullName evidence="1">Uncharacterized protein</fullName>
    </submittedName>
</protein>
<reference evidence="2" key="1">
    <citation type="journal article" date="2019" name="Int. J. Syst. Evol. Microbiol.">
        <title>The Global Catalogue of Microorganisms (GCM) 10K type strain sequencing project: providing services to taxonomists for standard genome sequencing and annotation.</title>
        <authorList>
            <consortium name="The Broad Institute Genomics Platform"/>
            <consortium name="The Broad Institute Genome Sequencing Center for Infectious Disease"/>
            <person name="Wu L."/>
            <person name="Ma J."/>
        </authorList>
    </citation>
    <scope>NUCLEOTIDE SEQUENCE [LARGE SCALE GENOMIC DNA]</scope>
    <source>
        <strain evidence="2">CCM 8778</strain>
    </source>
</reference>
<sequence>MALASSRLEDFFLKFMRRIPVDVVCVRQVRDGRRAAGVPPMREAGGFIPESVADYTQ</sequence>
<name>A0ABQ2AIT7_9PSED</name>